<evidence type="ECO:0000256" key="1">
    <source>
        <dbReference type="ARBA" id="ARBA00004418"/>
    </source>
</evidence>
<dbReference type="GO" id="GO:1904680">
    <property type="term" value="F:peptide transmembrane transporter activity"/>
    <property type="evidence" value="ECO:0007669"/>
    <property type="project" value="TreeGrafter"/>
</dbReference>
<comment type="subcellular location">
    <subcellularLocation>
        <location evidence="1">Periplasm</location>
    </subcellularLocation>
</comment>
<evidence type="ECO:0000256" key="4">
    <source>
        <dbReference type="ARBA" id="ARBA00022729"/>
    </source>
</evidence>
<sequence length="510" mass="56138">MTLRHTLLSGAAALAMALPAQAGPDDNTLVWSTDREISVPFVWWDTVTEMGAMMYHIYDTLVYRNPETMAYEPLLATSWEWIDDTTLELKLRQGVTYHDGNSFTADDVVKSYSMLLDPATAVVNDRFVKWMNEVEKVDDYTVRLNLAEPFPAALEFLSGTRMAVPPAEAWEGLPTKADGTPDFAQMPSIGTGPYKLDHFSPGETLTLTRYEGYFDGPKGQPAIETITFRTIPDQETRVAELMVGGIDWITDLPSDMVEQLGAVPGVAVTAGPDMRIAYIALDRTGRNEGTPVADVKVRQAIAHAIDRETIAKEIVGPAAQVVNAACYPTQVGCTDDVPHYDYDPEKAKALLAEAGYPDGITVEMGAYRERPHSEAVMGYLRESGINAQLTYLQWSGLRERLTAGDIDMAVRTWASSGLNDVSAIASVLLKMAPDDLCQSPEIKAKLDAADTTVDADARAALYKEALTMVAEEVCWIPLFSYSKVYAHNEALNFFPTADGFPLFYLAEWKE</sequence>
<dbReference type="RefSeq" id="WP_100161701.1">
    <property type="nucleotide sequence ID" value="NZ_PGTB01000013.1"/>
</dbReference>
<dbReference type="InterPro" id="IPR000914">
    <property type="entry name" value="SBP_5_dom"/>
</dbReference>
<evidence type="ECO:0000313" key="7">
    <source>
        <dbReference type="EMBL" id="PJE37519.1"/>
    </source>
</evidence>
<gene>
    <name evidence="7" type="ORF">CVM52_06515</name>
</gene>
<feature type="signal peptide" evidence="5">
    <location>
        <begin position="1"/>
        <end position="22"/>
    </location>
</feature>
<comment type="caution">
    <text evidence="7">The sequence shown here is derived from an EMBL/GenBank/DDBJ whole genome shotgun (WGS) entry which is preliminary data.</text>
</comment>
<accession>A0A2M8J413</accession>
<dbReference type="GO" id="GO:0043190">
    <property type="term" value="C:ATP-binding cassette (ABC) transporter complex"/>
    <property type="evidence" value="ECO:0007669"/>
    <property type="project" value="InterPro"/>
</dbReference>
<dbReference type="GO" id="GO:0015833">
    <property type="term" value="P:peptide transport"/>
    <property type="evidence" value="ECO:0007669"/>
    <property type="project" value="TreeGrafter"/>
</dbReference>
<keyword evidence="4 5" id="KW-0732">Signal</keyword>
<feature type="chain" id="PRO_5014624191" evidence="5">
    <location>
        <begin position="23"/>
        <end position="510"/>
    </location>
</feature>
<evidence type="ECO:0000259" key="6">
    <source>
        <dbReference type="Pfam" id="PF00496"/>
    </source>
</evidence>
<comment type="similarity">
    <text evidence="2">Belongs to the bacterial solute-binding protein 5 family.</text>
</comment>
<reference evidence="7 8" key="1">
    <citation type="journal article" date="2018" name="Int. J. Syst. Evol. Microbiol.">
        <title>Pseudooceanicola lipolyticus sp. nov., a marine alphaproteobacterium, reclassification of Oceanicola flagellatus as Pseudooceanicola flagellatus comb. nov. and emended description of the genus Pseudooceanicola.</title>
        <authorList>
            <person name="Huang M.-M."/>
            <person name="Guo L.-L."/>
            <person name="Wu Y.-H."/>
            <person name="Lai Q.-L."/>
            <person name="Shao Z.-Z."/>
            <person name="Wang C.-S."/>
            <person name="Wu M."/>
            <person name="Xu X.-W."/>
        </authorList>
    </citation>
    <scope>NUCLEOTIDE SEQUENCE [LARGE SCALE GENOMIC DNA]</scope>
    <source>
        <strain evidence="7 8">157</strain>
    </source>
</reference>
<dbReference type="PANTHER" id="PTHR30290:SF9">
    <property type="entry name" value="OLIGOPEPTIDE-BINDING PROTEIN APPA"/>
    <property type="match status" value="1"/>
</dbReference>
<keyword evidence="8" id="KW-1185">Reference proteome</keyword>
<evidence type="ECO:0000256" key="3">
    <source>
        <dbReference type="ARBA" id="ARBA00022448"/>
    </source>
</evidence>
<name>A0A2M8J413_9RHOB</name>
<dbReference type="Pfam" id="PF00496">
    <property type="entry name" value="SBP_bac_5"/>
    <property type="match status" value="1"/>
</dbReference>
<evidence type="ECO:0000256" key="5">
    <source>
        <dbReference type="SAM" id="SignalP"/>
    </source>
</evidence>
<evidence type="ECO:0000313" key="8">
    <source>
        <dbReference type="Proteomes" id="UP000231553"/>
    </source>
</evidence>
<dbReference type="PANTHER" id="PTHR30290">
    <property type="entry name" value="PERIPLASMIC BINDING COMPONENT OF ABC TRANSPORTER"/>
    <property type="match status" value="1"/>
</dbReference>
<proteinExistence type="inferred from homology"/>
<dbReference type="InterPro" id="IPR030678">
    <property type="entry name" value="Peptide/Ni-bd"/>
</dbReference>
<dbReference type="InterPro" id="IPR039424">
    <property type="entry name" value="SBP_5"/>
</dbReference>
<organism evidence="7 8">
    <name type="scientific">Pseudooceanicola lipolyticus</name>
    <dbReference type="NCBI Taxonomy" id="2029104"/>
    <lineage>
        <taxon>Bacteria</taxon>
        <taxon>Pseudomonadati</taxon>
        <taxon>Pseudomonadota</taxon>
        <taxon>Alphaproteobacteria</taxon>
        <taxon>Rhodobacterales</taxon>
        <taxon>Paracoccaceae</taxon>
        <taxon>Pseudooceanicola</taxon>
    </lineage>
</organism>
<dbReference type="Proteomes" id="UP000231553">
    <property type="component" value="Unassembled WGS sequence"/>
</dbReference>
<dbReference type="AlphaFoldDB" id="A0A2M8J413"/>
<evidence type="ECO:0000256" key="2">
    <source>
        <dbReference type="ARBA" id="ARBA00005695"/>
    </source>
</evidence>
<dbReference type="Gene3D" id="3.10.105.10">
    <property type="entry name" value="Dipeptide-binding Protein, Domain 3"/>
    <property type="match status" value="1"/>
</dbReference>
<dbReference type="SUPFAM" id="SSF53850">
    <property type="entry name" value="Periplasmic binding protein-like II"/>
    <property type="match status" value="1"/>
</dbReference>
<dbReference type="CDD" id="cd08515">
    <property type="entry name" value="PBP2_NikA_DppA_OppA_like_10"/>
    <property type="match status" value="1"/>
</dbReference>
<dbReference type="Gene3D" id="3.90.76.10">
    <property type="entry name" value="Dipeptide-binding Protein, Domain 1"/>
    <property type="match status" value="1"/>
</dbReference>
<keyword evidence="3" id="KW-0813">Transport</keyword>
<feature type="domain" description="Solute-binding protein family 5" evidence="6">
    <location>
        <begin position="71"/>
        <end position="423"/>
    </location>
</feature>
<dbReference type="Gene3D" id="3.40.190.10">
    <property type="entry name" value="Periplasmic binding protein-like II"/>
    <property type="match status" value="1"/>
</dbReference>
<dbReference type="OrthoDB" id="9803988at2"/>
<protein>
    <submittedName>
        <fullName evidence="7">ABC transporter substrate-binding protein</fullName>
    </submittedName>
</protein>
<dbReference type="PIRSF" id="PIRSF002741">
    <property type="entry name" value="MppA"/>
    <property type="match status" value="1"/>
</dbReference>
<dbReference type="EMBL" id="PGTB01000013">
    <property type="protein sequence ID" value="PJE37519.1"/>
    <property type="molecule type" value="Genomic_DNA"/>
</dbReference>
<dbReference type="GO" id="GO:0030288">
    <property type="term" value="C:outer membrane-bounded periplasmic space"/>
    <property type="evidence" value="ECO:0007669"/>
    <property type="project" value="UniProtKB-ARBA"/>
</dbReference>